<protein>
    <submittedName>
        <fullName evidence="2">Uncharacterized protein</fullName>
    </submittedName>
</protein>
<evidence type="ECO:0000256" key="1">
    <source>
        <dbReference type="PROSITE-ProRule" id="PRU00023"/>
    </source>
</evidence>
<dbReference type="Gene3D" id="1.25.40.10">
    <property type="entry name" value="Tetratricopeptide repeat domain"/>
    <property type="match status" value="1"/>
</dbReference>
<reference evidence="3" key="1">
    <citation type="journal article" date="2013" name="Nature">
        <title>Draft genome of the wheat A-genome progenitor Triticum urartu.</title>
        <authorList>
            <person name="Ling H.Q."/>
            <person name="Zhao S."/>
            <person name="Liu D."/>
            <person name="Wang J."/>
            <person name="Sun H."/>
            <person name="Zhang C."/>
            <person name="Fan H."/>
            <person name="Li D."/>
            <person name="Dong L."/>
            <person name="Tao Y."/>
            <person name="Gao C."/>
            <person name="Wu H."/>
            <person name="Li Y."/>
            <person name="Cui Y."/>
            <person name="Guo X."/>
            <person name="Zheng S."/>
            <person name="Wang B."/>
            <person name="Yu K."/>
            <person name="Liang Q."/>
            <person name="Yang W."/>
            <person name="Lou X."/>
            <person name="Chen J."/>
            <person name="Feng M."/>
            <person name="Jian J."/>
            <person name="Zhang X."/>
            <person name="Luo G."/>
            <person name="Jiang Y."/>
            <person name="Liu J."/>
            <person name="Wang Z."/>
            <person name="Sha Y."/>
            <person name="Zhang B."/>
            <person name="Wu H."/>
            <person name="Tang D."/>
            <person name="Shen Q."/>
            <person name="Xue P."/>
            <person name="Zou S."/>
            <person name="Wang X."/>
            <person name="Liu X."/>
            <person name="Wang F."/>
            <person name="Yang Y."/>
            <person name="An X."/>
            <person name="Dong Z."/>
            <person name="Zhang K."/>
            <person name="Zhang X."/>
            <person name="Luo M.C."/>
            <person name="Dvorak J."/>
            <person name="Tong Y."/>
            <person name="Wang J."/>
            <person name="Yang H."/>
            <person name="Li Z."/>
            <person name="Wang D."/>
            <person name="Zhang A."/>
            <person name="Wang J."/>
        </authorList>
    </citation>
    <scope>NUCLEOTIDE SEQUENCE</scope>
    <source>
        <strain evidence="3">cv. G1812</strain>
    </source>
</reference>
<feature type="repeat" description="ANK" evidence="1">
    <location>
        <begin position="82"/>
        <end position="111"/>
    </location>
</feature>
<dbReference type="InterPro" id="IPR011990">
    <property type="entry name" value="TPR-like_helical_dom_sf"/>
</dbReference>
<reference evidence="2" key="2">
    <citation type="submission" date="2018-03" db="EMBL/GenBank/DDBJ databases">
        <title>The Triticum urartu genome reveals the dynamic nature of wheat genome evolution.</title>
        <authorList>
            <person name="Ling H."/>
            <person name="Ma B."/>
            <person name="Shi X."/>
            <person name="Liu H."/>
            <person name="Dong L."/>
            <person name="Sun H."/>
            <person name="Cao Y."/>
            <person name="Gao Q."/>
            <person name="Zheng S."/>
            <person name="Li Y."/>
            <person name="Yu Y."/>
            <person name="Du H."/>
            <person name="Qi M."/>
            <person name="Li Y."/>
            <person name="Yu H."/>
            <person name="Cui Y."/>
            <person name="Wang N."/>
            <person name="Chen C."/>
            <person name="Wu H."/>
            <person name="Zhao Y."/>
            <person name="Zhang J."/>
            <person name="Li Y."/>
            <person name="Zhou W."/>
            <person name="Zhang B."/>
            <person name="Hu W."/>
            <person name="Eijk M."/>
            <person name="Tang J."/>
            <person name="Witsenboer H."/>
            <person name="Zhao S."/>
            <person name="Li Z."/>
            <person name="Zhang A."/>
            <person name="Wang D."/>
            <person name="Liang C."/>
        </authorList>
    </citation>
    <scope>NUCLEOTIDE SEQUENCE [LARGE SCALE GENOMIC DNA]</scope>
    <source>
        <strain evidence="2">cv. G1812</strain>
    </source>
</reference>
<dbReference type="AlphaFoldDB" id="A0A8R7K2E8"/>
<dbReference type="Gene3D" id="1.25.40.20">
    <property type="entry name" value="Ankyrin repeat-containing domain"/>
    <property type="match status" value="1"/>
</dbReference>
<reference evidence="2" key="3">
    <citation type="submission" date="2022-06" db="UniProtKB">
        <authorList>
            <consortium name="EnsemblPlants"/>
        </authorList>
    </citation>
    <scope>IDENTIFICATION</scope>
</reference>
<dbReference type="PANTHER" id="PTHR46224">
    <property type="entry name" value="ANKYRIN REPEAT FAMILY PROTEIN"/>
    <property type="match status" value="1"/>
</dbReference>
<keyword evidence="1" id="KW-0040">ANK repeat</keyword>
<sequence length="240" mass="26368">MAHVQGRVRCIRLFKRKILSGEILILCCNKFMNSFSLKMRIVTETPILLSSKFVHLVSGDCETVKLLLAKGAYIDPVAFCGTPLHCAAANGDADIMKILLDHNADCNKLVNGQTPLIAAVGGASMNCMLLLLKAGADHKAALTHSLKNLHSEKLVSTDFVNCLMEDISASHFPDDDEPMSKRKIRAAGFKKIANVAFKTEQYLCAAKCYTMAIRFDPNNATLYSNRSLCWLRMGEGDKAL</sequence>
<dbReference type="Proteomes" id="UP000015106">
    <property type="component" value="Chromosome 1"/>
</dbReference>
<proteinExistence type="predicted"/>
<dbReference type="SUPFAM" id="SSF48452">
    <property type="entry name" value="TPR-like"/>
    <property type="match status" value="1"/>
</dbReference>
<dbReference type="EnsemblPlants" id="TuG1812G0100003214.01.T01">
    <property type="protein sequence ID" value="TuG1812G0100003214.01.T01"/>
    <property type="gene ID" value="TuG1812G0100003214.01"/>
</dbReference>
<dbReference type="InterPro" id="IPR002110">
    <property type="entry name" value="Ankyrin_rpt"/>
</dbReference>
<dbReference type="SMART" id="SM00248">
    <property type="entry name" value="ANK"/>
    <property type="match status" value="3"/>
</dbReference>
<dbReference type="SUPFAM" id="SSF48403">
    <property type="entry name" value="Ankyrin repeat"/>
    <property type="match status" value="1"/>
</dbReference>
<feature type="repeat" description="ANK" evidence="1">
    <location>
        <begin position="111"/>
        <end position="137"/>
    </location>
</feature>
<dbReference type="PROSITE" id="PS50297">
    <property type="entry name" value="ANK_REP_REGION"/>
    <property type="match status" value="2"/>
</dbReference>
<dbReference type="InterPro" id="IPR036770">
    <property type="entry name" value="Ankyrin_rpt-contain_sf"/>
</dbReference>
<accession>A0A8R7K2E8</accession>
<dbReference type="Gramene" id="TuG1812G0100003214.01.T01">
    <property type="protein sequence ID" value="TuG1812G0100003214.01.T01"/>
    <property type="gene ID" value="TuG1812G0100003214.01"/>
</dbReference>
<evidence type="ECO:0000313" key="2">
    <source>
        <dbReference type="EnsemblPlants" id="TuG1812G0100003214.01.T01"/>
    </source>
</evidence>
<dbReference type="PROSITE" id="PS50088">
    <property type="entry name" value="ANK_REPEAT"/>
    <property type="match status" value="2"/>
</dbReference>
<dbReference type="InterPro" id="IPR051616">
    <property type="entry name" value="Cul2-RING_E3_ligase_SR"/>
</dbReference>
<organism evidence="2 3">
    <name type="scientific">Triticum urartu</name>
    <name type="common">Red wild einkorn</name>
    <name type="synonym">Crithodium urartu</name>
    <dbReference type="NCBI Taxonomy" id="4572"/>
    <lineage>
        <taxon>Eukaryota</taxon>
        <taxon>Viridiplantae</taxon>
        <taxon>Streptophyta</taxon>
        <taxon>Embryophyta</taxon>
        <taxon>Tracheophyta</taxon>
        <taxon>Spermatophyta</taxon>
        <taxon>Magnoliopsida</taxon>
        <taxon>Liliopsida</taxon>
        <taxon>Poales</taxon>
        <taxon>Poaceae</taxon>
        <taxon>BOP clade</taxon>
        <taxon>Pooideae</taxon>
        <taxon>Triticodae</taxon>
        <taxon>Triticeae</taxon>
        <taxon>Triticinae</taxon>
        <taxon>Triticum</taxon>
    </lineage>
</organism>
<evidence type="ECO:0000313" key="3">
    <source>
        <dbReference type="Proteomes" id="UP000015106"/>
    </source>
</evidence>
<dbReference type="PANTHER" id="PTHR46224:SF41">
    <property type="entry name" value="OS03G0621400 PROTEIN"/>
    <property type="match status" value="1"/>
</dbReference>
<name>A0A8R7K2E8_TRIUA</name>
<dbReference type="Pfam" id="PF12796">
    <property type="entry name" value="Ank_2"/>
    <property type="match status" value="1"/>
</dbReference>
<keyword evidence="3" id="KW-1185">Reference proteome</keyword>